<dbReference type="Proteomes" id="UP000075260">
    <property type="component" value="Unassembled WGS sequence"/>
</dbReference>
<sequence>MDFPVGTVFTADDESASQGDTTFTIASQPGIKACALTGIQGIFQSFDWNNGAVIQWPDEIDGTWKLKLSAGKKAWWACAQ</sequence>
<proteinExistence type="predicted"/>
<dbReference type="AlphaFoldDB" id="A0A150Q7K7"/>
<accession>A0A150Q7K7</accession>
<comment type="caution">
    <text evidence="1">The sequence shown here is derived from an EMBL/GenBank/DDBJ whole genome shotgun (WGS) entry which is preliminary data.</text>
</comment>
<dbReference type="EMBL" id="JEMA01000951">
    <property type="protein sequence ID" value="KYF63954.1"/>
    <property type="molecule type" value="Genomic_DNA"/>
</dbReference>
<evidence type="ECO:0000313" key="1">
    <source>
        <dbReference type="EMBL" id="KYF63954.1"/>
    </source>
</evidence>
<evidence type="ECO:0000313" key="2">
    <source>
        <dbReference type="Proteomes" id="UP000075260"/>
    </source>
</evidence>
<protein>
    <submittedName>
        <fullName evidence="1">Uncharacterized protein</fullName>
    </submittedName>
</protein>
<organism evidence="1 2">
    <name type="scientific">Sorangium cellulosum</name>
    <name type="common">Polyangium cellulosum</name>
    <dbReference type="NCBI Taxonomy" id="56"/>
    <lineage>
        <taxon>Bacteria</taxon>
        <taxon>Pseudomonadati</taxon>
        <taxon>Myxococcota</taxon>
        <taxon>Polyangia</taxon>
        <taxon>Polyangiales</taxon>
        <taxon>Polyangiaceae</taxon>
        <taxon>Sorangium</taxon>
    </lineage>
</organism>
<gene>
    <name evidence="1" type="ORF">BE15_37230</name>
</gene>
<name>A0A150Q7K7_SORCE</name>
<reference evidence="1 2" key="1">
    <citation type="submission" date="2014-02" db="EMBL/GenBank/DDBJ databases">
        <title>The small core and large imbalanced accessory genome model reveals a collaborative survival strategy of Sorangium cellulosum strains in nature.</title>
        <authorList>
            <person name="Han K."/>
            <person name="Peng R."/>
            <person name="Blom J."/>
            <person name="Li Y.-Z."/>
        </authorList>
    </citation>
    <scope>NUCLEOTIDE SEQUENCE [LARGE SCALE GENOMIC DNA]</scope>
    <source>
        <strain evidence="1 2">So0008-312</strain>
    </source>
</reference>